<sequence length="410" mass="44284">MSTALLSAFYDIDFLCKQTEKSLNTLNLNCMLDKKAVGSPLSPGGGSGLGPAFLRRHSTSNLQALHNQHNAAKLLLPPPGTGSNSAFGSLKEGPASPTGVPSGSTALMNRENRFRDRSFSETSERSAQLMAQLQQQLKAAGGSSQGAQINSTRYKTELCRPYEESGACKYGDKCQFAHGYHELRSLTRHPKYKTELCRTFHTVGFCPYGPRCHFIHNAEERRQAAPASPARGDFNFNSGQRGPGERPRLQHSLSFSGFPSAAQAGPEPIEPRTPPPLLSQLYAEELQLLSANNAFGFSAGHELGSLLTPLAIQTQNLHNQQYCQQQRPGGSPPPRDPQPTAASFFQPLLRRLSESPVFDAPPSPPDSLSDRESYLSGSLSSSGSLSGSESPGLDSGRRLPIFSRISVSDD</sequence>
<feature type="zinc finger region" description="C3H1-type" evidence="11">
    <location>
        <begin position="153"/>
        <end position="181"/>
    </location>
</feature>
<comment type="caution">
    <text evidence="15">The sequence shown here is derived from an EMBL/GenBank/DDBJ whole genome shotgun (WGS) entry which is preliminary data.</text>
</comment>
<feature type="compositionally biased region" description="Low complexity" evidence="13">
    <location>
        <begin position="374"/>
        <end position="394"/>
    </location>
</feature>
<feature type="region of interest" description="Disordered" evidence="13">
    <location>
        <begin position="73"/>
        <end position="109"/>
    </location>
</feature>
<evidence type="ECO:0000256" key="8">
    <source>
        <dbReference type="ARBA" id="ARBA00023242"/>
    </source>
</evidence>
<keyword evidence="9 12" id="KW-0687">Ribonucleoprotein</keyword>
<keyword evidence="2 12" id="KW-0963">Cytoplasm</keyword>
<keyword evidence="6 11" id="KW-0862">Zinc</keyword>
<keyword evidence="8 12" id="KW-0539">Nucleus</keyword>
<evidence type="ECO:0000256" key="11">
    <source>
        <dbReference type="PROSITE-ProRule" id="PRU00723"/>
    </source>
</evidence>
<dbReference type="GO" id="GO:0035925">
    <property type="term" value="F:mRNA 3'-UTR AU-rich region binding"/>
    <property type="evidence" value="ECO:0007669"/>
    <property type="project" value="UniProtKB-UniRule"/>
</dbReference>
<dbReference type="FunFam" id="4.10.1000.10:FF:000002">
    <property type="entry name" value="Zinc finger protein 36, C3H1 type-like 1"/>
    <property type="match status" value="1"/>
</dbReference>
<dbReference type="InterPro" id="IPR036855">
    <property type="entry name" value="Znf_CCCH_sf"/>
</dbReference>
<dbReference type="GO" id="GO:0061158">
    <property type="term" value="P:3'-UTR-mediated mRNA destabilization"/>
    <property type="evidence" value="ECO:0007669"/>
    <property type="project" value="UniProtKB-UniRule"/>
</dbReference>
<evidence type="ECO:0000256" key="9">
    <source>
        <dbReference type="ARBA" id="ARBA00023274"/>
    </source>
</evidence>
<dbReference type="PANTHER" id="PTHR12547">
    <property type="entry name" value="CCCH ZINC FINGER/TIS11-RELATED"/>
    <property type="match status" value="1"/>
</dbReference>
<dbReference type="SUPFAM" id="SSF90229">
    <property type="entry name" value="CCCH zinc finger"/>
    <property type="match status" value="2"/>
</dbReference>
<dbReference type="Pfam" id="PF00642">
    <property type="entry name" value="zf-CCCH"/>
    <property type="match status" value="2"/>
</dbReference>
<comment type="subunit">
    <text evidence="12">Associates with the cytoplasmic CCR4-NOT deadenylase complex to trigger ARE-containing mRNA deadenylation and decay processes.</text>
</comment>
<dbReference type="EMBL" id="JANPWB010000009">
    <property type="protein sequence ID" value="KAJ1157191.1"/>
    <property type="molecule type" value="Genomic_DNA"/>
</dbReference>
<feature type="domain" description="C3H1-type" evidence="14">
    <location>
        <begin position="153"/>
        <end position="181"/>
    </location>
</feature>
<evidence type="ECO:0000256" key="1">
    <source>
        <dbReference type="ARBA" id="ARBA00022473"/>
    </source>
</evidence>
<evidence type="ECO:0000313" key="16">
    <source>
        <dbReference type="Proteomes" id="UP001066276"/>
    </source>
</evidence>
<evidence type="ECO:0000256" key="3">
    <source>
        <dbReference type="ARBA" id="ARBA00022723"/>
    </source>
</evidence>
<dbReference type="Pfam" id="PF04553">
    <property type="entry name" value="Tis11B_N"/>
    <property type="match status" value="1"/>
</dbReference>
<dbReference type="GO" id="GO:0005634">
    <property type="term" value="C:nucleus"/>
    <property type="evidence" value="ECO:0007669"/>
    <property type="project" value="UniProtKB-SubCell"/>
</dbReference>
<protein>
    <recommendedName>
        <fullName evidence="12">mRNA decay activator protein ZFP36</fullName>
    </recommendedName>
    <alternativeName>
        <fullName evidence="12">Zinc finger protein 36</fullName>
    </alternativeName>
</protein>
<dbReference type="GO" id="GO:0005737">
    <property type="term" value="C:cytoplasm"/>
    <property type="evidence" value="ECO:0007669"/>
    <property type="project" value="UniProtKB-SubCell"/>
</dbReference>
<reference evidence="15" key="1">
    <citation type="journal article" date="2022" name="bioRxiv">
        <title>Sequencing and chromosome-scale assembly of the giantPleurodeles waltlgenome.</title>
        <authorList>
            <person name="Brown T."/>
            <person name="Elewa A."/>
            <person name="Iarovenko S."/>
            <person name="Subramanian E."/>
            <person name="Araus A.J."/>
            <person name="Petzold A."/>
            <person name="Susuki M."/>
            <person name="Suzuki K.-i.T."/>
            <person name="Hayashi T."/>
            <person name="Toyoda A."/>
            <person name="Oliveira C."/>
            <person name="Osipova E."/>
            <person name="Leigh N.D."/>
            <person name="Simon A."/>
            <person name="Yun M.H."/>
        </authorList>
    </citation>
    <scope>NUCLEOTIDE SEQUENCE</scope>
    <source>
        <strain evidence="15">20211129_DDA</strain>
        <tissue evidence="15">Liver</tissue>
    </source>
</reference>
<comment type="subcellular location">
    <subcellularLocation>
        <location evidence="12">Nucleus</location>
    </subcellularLocation>
    <subcellularLocation>
        <location evidence="12">Cytoplasm</location>
    </subcellularLocation>
</comment>
<name>A0AAV7RWJ8_PLEWA</name>
<dbReference type="InterPro" id="IPR045877">
    <property type="entry name" value="ZFP36-like"/>
</dbReference>
<keyword evidence="7" id="KW-0694">RNA-binding</keyword>
<feature type="domain" description="C3H1-type" evidence="14">
    <location>
        <begin position="191"/>
        <end position="219"/>
    </location>
</feature>
<dbReference type="InterPro" id="IPR007635">
    <property type="entry name" value="Tis11B_N"/>
</dbReference>
<evidence type="ECO:0000256" key="13">
    <source>
        <dbReference type="SAM" id="MobiDB-lite"/>
    </source>
</evidence>
<feature type="region of interest" description="Disordered" evidence="13">
    <location>
        <begin position="354"/>
        <end position="410"/>
    </location>
</feature>
<keyword evidence="4 12" id="KW-0677">Repeat</keyword>
<evidence type="ECO:0000259" key="14">
    <source>
        <dbReference type="PROSITE" id="PS50103"/>
    </source>
</evidence>
<feature type="region of interest" description="Disordered" evidence="13">
    <location>
        <begin position="321"/>
        <end position="341"/>
    </location>
</feature>
<dbReference type="PROSITE" id="PS50103">
    <property type="entry name" value="ZF_C3H1"/>
    <property type="match status" value="2"/>
</dbReference>
<evidence type="ECO:0000256" key="12">
    <source>
        <dbReference type="RuleBase" id="RU369014"/>
    </source>
</evidence>
<dbReference type="SMART" id="SM00356">
    <property type="entry name" value="ZnF_C3H1"/>
    <property type="match status" value="2"/>
</dbReference>
<dbReference type="GO" id="GO:1990904">
    <property type="term" value="C:ribonucleoprotein complex"/>
    <property type="evidence" value="ECO:0007669"/>
    <property type="project" value="UniProtKB-KW"/>
</dbReference>
<evidence type="ECO:0000256" key="2">
    <source>
        <dbReference type="ARBA" id="ARBA00022490"/>
    </source>
</evidence>
<gene>
    <name evidence="15" type="ORF">NDU88_009906</name>
</gene>
<dbReference type="GO" id="GO:0008270">
    <property type="term" value="F:zinc ion binding"/>
    <property type="evidence" value="ECO:0007669"/>
    <property type="project" value="UniProtKB-KW"/>
</dbReference>
<accession>A0AAV7RWJ8</accession>
<dbReference type="AlphaFoldDB" id="A0AAV7RWJ8"/>
<feature type="region of interest" description="Disordered" evidence="13">
    <location>
        <begin position="223"/>
        <end position="276"/>
    </location>
</feature>
<keyword evidence="1" id="KW-0217">Developmental protein</keyword>
<organism evidence="15 16">
    <name type="scientific">Pleurodeles waltl</name>
    <name type="common">Iberian ribbed newt</name>
    <dbReference type="NCBI Taxonomy" id="8319"/>
    <lineage>
        <taxon>Eukaryota</taxon>
        <taxon>Metazoa</taxon>
        <taxon>Chordata</taxon>
        <taxon>Craniata</taxon>
        <taxon>Vertebrata</taxon>
        <taxon>Euteleostomi</taxon>
        <taxon>Amphibia</taxon>
        <taxon>Batrachia</taxon>
        <taxon>Caudata</taxon>
        <taxon>Salamandroidea</taxon>
        <taxon>Salamandridae</taxon>
        <taxon>Pleurodelinae</taxon>
        <taxon>Pleurodeles</taxon>
    </lineage>
</organism>
<keyword evidence="3 11" id="KW-0479">Metal-binding</keyword>
<dbReference type="PANTHER" id="PTHR12547:SF174">
    <property type="entry name" value="MRNA DECAY ACTIVATOR PROTEIN ZFP36L2"/>
    <property type="match status" value="1"/>
</dbReference>
<evidence type="ECO:0000256" key="5">
    <source>
        <dbReference type="ARBA" id="ARBA00022771"/>
    </source>
</evidence>
<evidence type="ECO:0000256" key="6">
    <source>
        <dbReference type="ARBA" id="ARBA00022833"/>
    </source>
</evidence>
<dbReference type="Proteomes" id="UP001066276">
    <property type="component" value="Chromosome 5"/>
</dbReference>
<keyword evidence="5 11" id="KW-0863">Zinc-finger</keyword>
<evidence type="ECO:0000313" key="15">
    <source>
        <dbReference type="EMBL" id="KAJ1157191.1"/>
    </source>
</evidence>
<evidence type="ECO:0000256" key="4">
    <source>
        <dbReference type="ARBA" id="ARBA00022737"/>
    </source>
</evidence>
<evidence type="ECO:0000256" key="7">
    <source>
        <dbReference type="ARBA" id="ARBA00022884"/>
    </source>
</evidence>
<evidence type="ECO:0000256" key="10">
    <source>
        <dbReference type="ARBA" id="ARBA00055138"/>
    </source>
</evidence>
<proteinExistence type="predicted"/>
<dbReference type="FunFam" id="4.10.1000.10:FF:000001">
    <property type="entry name" value="zinc finger CCCH domain-containing protein 15-like"/>
    <property type="match status" value="1"/>
</dbReference>
<keyword evidence="16" id="KW-1185">Reference proteome</keyword>
<dbReference type="GO" id="GO:1900153">
    <property type="term" value="P:positive regulation of nuclear-transcribed mRNA catabolic process, deadenylation-dependent decay"/>
    <property type="evidence" value="ECO:0007669"/>
    <property type="project" value="UniProtKB-UniRule"/>
</dbReference>
<comment type="function">
    <text evidence="10">Zinc-finger RNA-binding protein that destabilizes several cytoplasmic AU-rich element (ARE)-containing mRNA transcripts by promoting their poly(A) tail removal or deadenylation, and hence provide a mechanism for attenuating protein synthesis. Acts as a 3'-untranslated region (UTR) ARE mRNA-binding adapter protein to communicate signaling events to the mRNA decay machinery. Functions by recruiting the CCR4-NOT deadenylase complex and probably other components of the cytoplasmic RNA decay machinery to the bound ARE-containing mRNAs, and hence promotes ARE-mediated mRNA deadenylation and decay processes. Binds to 3'-UTR ARE of numerous mRNAs. Also induces the degradation of ARE-containing mRNAs even in absence of poly(A) tail. Required for tubulogenesis during pronephros development.</text>
</comment>
<feature type="zinc finger region" description="C3H1-type" evidence="11">
    <location>
        <begin position="191"/>
        <end position="219"/>
    </location>
</feature>
<dbReference type="Gene3D" id="4.10.1000.10">
    <property type="entry name" value="Zinc finger, CCCH-type"/>
    <property type="match status" value="2"/>
</dbReference>
<dbReference type="InterPro" id="IPR000571">
    <property type="entry name" value="Znf_CCCH"/>
</dbReference>